<dbReference type="GO" id="GO:0016787">
    <property type="term" value="F:hydrolase activity"/>
    <property type="evidence" value="ECO:0007669"/>
    <property type="project" value="UniProtKB-KW"/>
</dbReference>
<proteinExistence type="inferred from homology"/>
<accession>A0A8J2VAY0</accession>
<dbReference type="InterPro" id="IPR029058">
    <property type="entry name" value="AB_hydrolase_fold"/>
</dbReference>
<feature type="domain" description="AB hydrolase-1" evidence="3">
    <location>
        <begin position="20"/>
        <end position="129"/>
    </location>
</feature>
<evidence type="ECO:0000256" key="2">
    <source>
        <dbReference type="ARBA" id="ARBA00022801"/>
    </source>
</evidence>
<dbReference type="RefSeq" id="WP_188441514.1">
    <property type="nucleotide sequence ID" value="NZ_BMGK01000006.1"/>
</dbReference>
<dbReference type="Proteomes" id="UP000652231">
    <property type="component" value="Unassembled WGS sequence"/>
</dbReference>
<organism evidence="4 5">
    <name type="scientific">Planktosalinus lacus</name>
    <dbReference type="NCBI Taxonomy" id="1526573"/>
    <lineage>
        <taxon>Bacteria</taxon>
        <taxon>Pseudomonadati</taxon>
        <taxon>Bacteroidota</taxon>
        <taxon>Flavobacteriia</taxon>
        <taxon>Flavobacteriales</taxon>
        <taxon>Flavobacteriaceae</taxon>
        <taxon>Planktosalinus</taxon>
    </lineage>
</organism>
<evidence type="ECO:0000256" key="1">
    <source>
        <dbReference type="ARBA" id="ARBA00008645"/>
    </source>
</evidence>
<dbReference type="Pfam" id="PF00561">
    <property type="entry name" value="Abhydrolase_1"/>
    <property type="match status" value="1"/>
</dbReference>
<evidence type="ECO:0000259" key="3">
    <source>
        <dbReference type="Pfam" id="PF00561"/>
    </source>
</evidence>
<keyword evidence="5" id="KW-1185">Reference proteome</keyword>
<reference evidence="4" key="1">
    <citation type="journal article" date="2014" name="Int. J. Syst. Evol. Microbiol.">
        <title>Complete genome sequence of Corynebacterium casei LMG S-19264T (=DSM 44701T), isolated from a smear-ripened cheese.</title>
        <authorList>
            <consortium name="US DOE Joint Genome Institute (JGI-PGF)"/>
            <person name="Walter F."/>
            <person name="Albersmeier A."/>
            <person name="Kalinowski J."/>
            <person name="Ruckert C."/>
        </authorList>
    </citation>
    <scope>NUCLEOTIDE SEQUENCE</scope>
    <source>
        <strain evidence="4">CGMCC 1.12924</strain>
    </source>
</reference>
<sequence length="264" mass="29964">MEKNVVDRNNVIQFGNGQQPMLFAHGYGCDQTMWRFITPEFENEYKIVLFDHTGSGNSDESAYDFEKYDSLDGYAQDVIELCEELKLSKVIFIGHSVSCMIGVLAAIQRPELFEKLILIGPSPRYINQAEYYGGFTKSDIEDMVETLESNYLGWSSHITPIITGHPEKPEYSDELHNSFCRMNPEIAKHFAKVTFLGDNREDLAKVSVPAQVIQSNPDVISRIEVGQYVHKHLQNSIYTEIKVPGHTPHLTNPEATIAAMRLFL</sequence>
<dbReference type="Gene3D" id="3.40.50.1820">
    <property type="entry name" value="alpha/beta hydrolase"/>
    <property type="match status" value="1"/>
</dbReference>
<keyword evidence="2 4" id="KW-0378">Hydrolase</keyword>
<dbReference type="PANTHER" id="PTHR43039">
    <property type="entry name" value="ESTERASE-RELATED"/>
    <property type="match status" value="1"/>
</dbReference>
<gene>
    <name evidence="4" type="ORF">GCM10011312_16910</name>
</gene>
<name>A0A8J2VAY0_9FLAO</name>
<evidence type="ECO:0000313" key="5">
    <source>
        <dbReference type="Proteomes" id="UP000652231"/>
    </source>
</evidence>
<dbReference type="EMBL" id="BMGK01000006">
    <property type="protein sequence ID" value="GGD93779.1"/>
    <property type="molecule type" value="Genomic_DNA"/>
</dbReference>
<reference evidence="4" key="2">
    <citation type="submission" date="2020-09" db="EMBL/GenBank/DDBJ databases">
        <authorList>
            <person name="Sun Q."/>
            <person name="Zhou Y."/>
        </authorList>
    </citation>
    <scope>NUCLEOTIDE SEQUENCE</scope>
    <source>
        <strain evidence="4">CGMCC 1.12924</strain>
    </source>
</reference>
<comment type="caution">
    <text evidence="4">The sequence shown here is derived from an EMBL/GenBank/DDBJ whole genome shotgun (WGS) entry which is preliminary data.</text>
</comment>
<dbReference type="SUPFAM" id="SSF53474">
    <property type="entry name" value="alpha/beta-Hydrolases"/>
    <property type="match status" value="1"/>
</dbReference>
<dbReference type="InterPro" id="IPR000073">
    <property type="entry name" value="AB_hydrolase_1"/>
</dbReference>
<dbReference type="AlphaFoldDB" id="A0A8J2VAY0"/>
<comment type="similarity">
    <text evidence="1">Belongs to the AB hydrolase superfamily.</text>
</comment>
<protein>
    <submittedName>
        <fullName evidence="4">Hydrolase</fullName>
    </submittedName>
</protein>
<dbReference type="FunFam" id="3.40.50.1820:FF:000042">
    <property type="entry name" value="probable strigolactone esterase DAD2"/>
    <property type="match status" value="1"/>
</dbReference>
<evidence type="ECO:0000313" key="4">
    <source>
        <dbReference type="EMBL" id="GGD93779.1"/>
    </source>
</evidence>